<evidence type="ECO:0000313" key="11">
    <source>
        <dbReference type="Proteomes" id="UP001497623"/>
    </source>
</evidence>
<protein>
    <recommendedName>
        <fullName evidence="5">Beta-galactosidase</fullName>
        <ecNumber evidence="5">3.2.1.23</ecNumber>
    </recommendedName>
</protein>
<dbReference type="FunFam" id="2.60.120.260:FF:000049">
    <property type="entry name" value="Beta-galactosidase"/>
    <property type="match status" value="1"/>
</dbReference>
<dbReference type="PRINTS" id="PR00742">
    <property type="entry name" value="GLHYDRLASE35"/>
</dbReference>
<dbReference type="InterPro" id="IPR019801">
    <property type="entry name" value="Glyco_hydro_35_CS"/>
</dbReference>
<dbReference type="InterPro" id="IPR008979">
    <property type="entry name" value="Galactose-bd-like_sf"/>
</dbReference>
<dbReference type="Gene3D" id="3.20.20.80">
    <property type="entry name" value="Glycosidases"/>
    <property type="match status" value="1"/>
</dbReference>
<evidence type="ECO:0000256" key="6">
    <source>
        <dbReference type="RuleBase" id="RU003679"/>
    </source>
</evidence>
<feature type="domain" description="Glycoside hydrolase 35 catalytic" evidence="7">
    <location>
        <begin position="50"/>
        <end position="380"/>
    </location>
</feature>
<dbReference type="Gene3D" id="2.60.120.260">
    <property type="entry name" value="Galactose-binding domain-like"/>
    <property type="match status" value="2"/>
</dbReference>
<dbReference type="InterPro" id="IPR017853">
    <property type="entry name" value="GH"/>
</dbReference>
<accession>A0AAV2QH42</accession>
<evidence type="ECO:0000256" key="4">
    <source>
        <dbReference type="PIRSR" id="PIRSR006336-1"/>
    </source>
</evidence>
<comment type="similarity">
    <text evidence="1 6">Belongs to the glycosyl hydrolase 35 family.</text>
</comment>
<dbReference type="SUPFAM" id="SSF51445">
    <property type="entry name" value="(Trans)glycosidases"/>
    <property type="match status" value="1"/>
</dbReference>
<dbReference type="InterPro" id="IPR001944">
    <property type="entry name" value="Glycoside_Hdrlase_35"/>
</dbReference>
<evidence type="ECO:0000256" key="2">
    <source>
        <dbReference type="ARBA" id="ARBA00022801"/>
    </source>
</evidence>
<dbReference type="GO" id="GO:0004565">
    <property type="term" value="F:beta-galactosidase activity"/>
    <property type="evidence" value="ECO:0007669"/>
    <property type="project" value="UniProtKB-EC"/>
</dbReference>
<keyword evidence="3 5" id="KW-0326">Glycosidase</keyword>
<evidence type="ECO:0000259" key="9">
    <source>
        <dbReference type="Pfam" id="PF21467"/>
    </source>
</evidence>
<comment type="catalytic activity">
    <reaction evidence="5">
        <text>Hydrolysis of terminal non-reducing beta-D-galactose residues in beta-D-galactosides.</text>
        <dbReference type="EC" id="3.2.1.23"/>
    </reaction>
</comment>
<feature type="non-terminal residue" evidence="10">
    <location>
        <position position="1"/>
    </location>
</feature>
<dbReference type="PROSITE" id="PS01182">
    <property type="entry name" value="GLYCOSYL_HYDROL_F35"/>
    <property type="match status" value="1"/>
</dbReference>
<dbReference type="InterPro" id="IPR048912">
    <property type="entry name" value="BetaGal1-like_ABD1"/>
</dbReference>
<feature type="domain" description="Beta-galactosidase galactose-binding" evidence="9">
    <location>
        <begin position="583"/>
        <end position="636"/>
    </location>
</feature>
<organism evidence="10 11">
    <name type="scientific">Meganyctiphanes norvegica</name>
    <name type="common">Northern krill</name>
    <name type="synonym">Thysanopoda norvegica</name>
    <dbReference type="NCBI Taxonomy" id="48144"/>
    <lineage>
        <taxon>Eukaryota</taxon>
        <taxon>Metazoa</taxon>
        <taxon>Ecdysozoa</taxon>
        <taxon>Arthropoda</taxon>
        <taxon>Crustacea</taxon>
        <taxon>Multicrustacea</taxon>
        <taxon>Malacostraca</taxon>
        <taxon>Eumalacostraca</taxon>
        <taxon>Eucarida</taxon>
        <taxon>Euphausiacea</taxon>
        <taxon>Euphausiidae</taxon>
        <taxon>Meganyctiphanes</taxon>
    </lineage>
</organism>
<dbReference type="PIRSF" id="PIRSF006336">
    <property type="entry name" value="B-gal"/>
    <property type="match status" value="1"/>
</dbReference>
<comment type="caution">
    <text evidence="10">The sequence shown here is derived from an EMBL/GenBank/DDBJ whole genome shotgun (WGS) entry which is preliminary data.</text>
</comment>
<feature type="domain" description="Beta-galactosidase 1-like first all-beta" evidence="8">
    <location>
        <begin position="443"/>
        <end position="559"/>
    </location>
</feature>
<evidence type="ECO:0000256" key="3">
    <source>
        <dbReference type="ARBA" id="ARBA00023295"/>
    </source>
</evidence>
<feature type="active site" description="Proton donor" evidence="4">
    <location>
        <position position="204"/>
    </location>
</feature>
<dbReference type="InterPro" id="IPR031330">
    <property type="entry name" value="Gly_Hdrlase_35_cat"/>
</dbReference>
<feature type="non-terminal residue" evidence="10">
    <location>
        <position position="665"/>
    </location>
</feature>
<dbReference type="GO" id="GO:0005975">
    <property type="term" value="P:carbohydrate metabolic process"/>
    <property type="evidence" value="ECO:0007669"/>
    <property type="project" value="InterPro"/>
</dbReference>
<dbReference type="Pfam" id="PF01301">
    <property type="entry name" value="Glyco_hydro_35"/>
    <property type="match status" value="1"/>
</dbReference>
<dbReference type="EC" id="3.2.1.23" evidence="5"/>
<evidence type="ECO:0000259" key="7">
    <source>
        <dbReference type="Pfam" id="PF01301"/>
    </source>
</evidence>
<dbReference type="Pfam" id="PF21467">
    <property type="entry name" value="BetaGal_gal-bd"/>
    <property type="match status" value="1"/>
</dbReference>
<keyword evidence="2 5" id="KW-0378">Hydrolase</keyword>
<proteinExistence type="inferred from homology"/>
<gene>
    <name evidence="10" type="ORF">MNOR_LOCUS12001</name>
</gene>
<dbReference type="Pfam" id="PF21317">
    <property type="entry name" value="BetaGal_ABD_1"/>
    <property type="match status" value="1"/>
</dbReference>
<evidence type="ECO:0000256" key="5">
    <source>
        <dbReference type="RuleBase" id="RU000675"/>
    </source>
</evidence>
<dbReference type="Proteomes" id="UP001497623">
    <property type="component" value="Unassembled WGS sequence"/>
</dbReference>
<keyword evidence="11" id="KW-1185">Reference proteome</keyword>
<dbReference type="FunFam" id="3.20.20.80:FF:000115">
    <property type="entry name" value="Beta-galactosidase"/>
    <property type="match status" value="1"/>
</dbReference>
<dbReference type="AlphaFoldDB" id="A0AAV2QH42"/>
<dbReference type="EMBL" id="CAXKWB010006437">
    <property type="protein sequence ID" value="CAL4082809.1"/>
    <property type="molecule type" value="Genomic_DNA"/>
</dbReference>
<feature type="active site" description="Nucleophile" evidence="4">
    <location>
        <position position="285"/>
    </location>
</feature>
<dbReference type="SUPFAM" id="SSF49785">
    <property type="entry name" value="Galactose-binding domain-like"/>
    <property type="match status" value="1"/>
</dbReference>
<dbReference type="PANTHER" id="PTHR23421">
    <property type="entry name" value="BETA-GALACTOSIDASE RELATED"/>
    <property type="match status" value="1"/>
</dbReference>
<evidence type="ECO:0000259" key="8">
    <source>
        <dbReference type="Pfam" id="PF21317"/>
    </source>
</evidence>
<reference evidence="10 11" key="1">
    <citation type="submission" date="2024-05" db="EMBL/GenBank/DDBJ databases">
        <authorList>
            <person name="Wallberg A."/>
        </authorList>
    </citation>
    <scope>NUCLEOTIDE SEQUENCE [LARGE SCALE GENOMIC DNA]</scope>
</reference>
<evidence type="ECO:0000313" key="10">
    <source>
        <dbReference type="EMBL" id="CAL4082809.1"/>
    </source>
</evidence>
<dbReference type="InterPro" id="IPR026283">
    <property type="entry name" value="B-gal_1-like"/>
</dbReference>
<evidence type="ECO:0000256" key="1">
    <source>
        <dbReference type="ARBA" id="ARBA00009809"/>
    </source>
</evidence>
<sequence>DTVMVGGQYCLLIFTTLVYVKYAFSSSSLYDYYVPDGQLTSGLVAEGDRFTLNGKDLLILSGAFHYFRVHPDYWRVTLKKIRAAGFNTVETYVPWNLHEPRQGVYDFGDLDEDMSFLLDIRTFIQTAQEEDLFVILRPGPYICSEWDFGGLPSWLLRDYTMQVRTYYEGYRTAVTAYFDVLLPKVVDLQFMNGGPIIMVQIENEYGAFGYDDFPRDTLYLEFLKDNLISNGMGLSTFFTSDGVLGTQDLGSLPGVLMTANFQDLVSANLAKLKELQPDRPLMVMEFWTGWFDHWLQGGHSTWDVETFGNHLENILQHNASVNMYMFIGGTNWGFMAGANADNLNSPHYSADTQSYDYDCLLTESGDYTAKYDLAKEIIAKYNPLEGIVSNPTAPSENPKSPNSVVNITYSMDFITLLNNVPDVIGPSTDLLSMENLPINDNNGQSYGYIVYTTTAGLSNGNSTLKIKGHVRGTSSTQLFASIKIKAFGKPDICKQYEGRDAELTLNGGSAPVSLKIMVENLGRVNYGKPHNFKQIKGIVEGPVLIDDVELGEWLITPLEFKKSFISSIDSEWGNFDGSHPTPGLYLATVVLDPSSDTYLDMSAWNKGVVFINGFNLGRYWTEGPQQTLYLPAPLIINGGLTEIIIFEQYEAASEVTFIDHPIYYR</sequence>
<name>A0AAV2QH42_MEGNR</name>
<dbReference type="InterPro" id="IPR048913">
    <property type="entry name" value="BetaGal_gal-bd"/>
</dbReference>